<feature type="region of interest" description="Disordered" evidence="2">
    <location>
        <begin position="172"/>
        <end position="192"/>
    </location>
</feature>
<gene>
    <name evidence="4" type="ORF">CDD80_3349</name>
</gene>
<evidence type="ECO:0000256" key="1">
    <source>
        <dbReference type="PROSITE-ProRule" id="PRU00042"/>
    </source>
</evidence>
<dbReference type="EMBL" id="NJES01000003">
    <property type="protein sequence ID" value="PHH81067.1"/>
    <property type="molecule type" value="Genomic_DNA"/>
</dbReference>
<dbReference type="PROSITE" id="PS50157">
    <property type="entry name" value="ZINC_FINGER_C2H2_2"/>
    <property type="match status" value="1"/>
</dbReference>
<keyword evidence="1" id="KW-0479">Metal-binding</keyword>
<keyword evidence="1" id="KW-0863">Zinc-finger</keyword>
<feature type="domain" description="C2H2-type" evidence="3">
    <location>
        <begin position="68"/>
        <end position="98"/>
    </location>
</feature>
<dbReference type="SMART" id="SM00355">
    <property type="entry name" value="ZnF_C2H2"/>
    <property type="match status" value="2"/>
</dbReference>
<sequence>MQQSYRRSGAELRGSVGSEAEIREMLSATGFLEEQQQYESHQQQHYQEHHHPQHHHQQQQQQQRDFPVCCLHPGCDAQFKRRADLQRHYRHRHTPDSVKESFSCDYPRCSRYRDPFYRLDHFRDHLRDFHKEDIEKRGSETNNARPVSGSWWRCRRCLKRVYDLDACPRCKTKTPGSQTKRKDAASHVSRQR</sequence>
<dbReference type="Proteomes" id="UP000226431">
    <property type="component" value="Unassembled WGS sequence"/>
</dbReference>
<comment type="caution">
    <text evidence="4">The sequence shown here is derived from an EMBL/GenBank/DDBJ whole genome shotgun (WGS) entry which is preliminary data.</text>
</comment>
<reference evidence="4 5" key="1">
    <citation type="submission" date="2017-06" db="EMBL/GenBank/DDBJ databases">
        <title>Ant-infecting Ophiocordyceps genomes reveal a high diversity of potential behavioral manipulation genes and a possible major role for enterotoxins.</title>
        <authorList>
            <person name="De Bekker C."/>
            <person name="Evans H.C."/>
            <person name="Brachmann A."/>
            <person name="Hughes D.P."/>
        </authorList>
    </citation>
    <scope>NUCLEOTIDE SEQUENCE [LARGE SCALE GENOMIC DNA]</scope>
    <source>
        <strain evidence="4 5">Map16</strain>
    </source>
</reference>
<name>A0A2C5ZJ56_9HYPO</name>
<dbReference type="AlphaFoldDB" id="A0A2C5ZJ56"/>
<dbReference type="PROSITE" id="PS00028">
    <property type="entry name" value="ZINC_FINGER_C2H2_1"/>
    <property type="match status" value="1"/>
</dbReference>
<keyword evidence="1" id="KW-0862">Zinc</keyword>
<dbReference type="OrthoDB" id="2687452at2759"/>
<evidence type="ECO:0000313" key="4">
    <source>
        <dbReference type="EMBL" id="PHH81067.1"/>
    </source>
</evidence>
<proteinExistence type="predicted"/>
<organism evidence="4 5">
    <name type="scientific">Ophiocordyceps camponoti-rufipedis</name>
    <dbReference type="NCBI Taxonomy" id="2004952"/>
    <lineage>
        <taxon>Eukaryota</taxon>
        <taxon>Fungi</taxon>
        <taxon>Dikarya</taxon>
        <taxon>Ascomycota</taxon>
        <taxon>Pezizomycotina</taxon>
        <taxon>Sordariomycetes</taxon>
        <taxon>Hypocreomycetidae</taxon>
        <taxon>Hypocreales</taxon>
        <taxon>Ophiocordycipitaceae</taxon>
        <taxon>Ophiocordyceps</taxon>
    </lineage>
</organism>
<evidence type="ECO:0000313" key="5">
    <source>
        <dbReference type="Proteomes" id="UP000226431"/>
    </source>
</evidence>
<feature type="region of interest" description="Disordered" evidence="2">
    <location>
        <begin position="1"/>
        <end position="20"/>
    </location>
</feature>
<accession>A0A2C5ZJ56</accession>
<dbReference type="Gene3D" id="3.30.160.60">
    <property type="entry name" value="Classic Zinc Finger"/>
    <property type="match status" value="1"/>
</dbReference>
<dbReference type="GO" id="GO:0008270">
    <property type="term" value="F:zinc ion binding"/>
    <property type="evidence" value="ECO:0007669"/>
    <property type="project" value="UniProtKB-KW"/>
</dbReference>
<evidence type="ECO:0000259" key="3">
    <source>
        <dbReference type="PROSITE" id="PS50157"/>
    </source>
</evidence>
<protein>
    <recommendedName>
        <fullName evidence="3">C2H2-type domain-containing protein</fullName>
    </recommendedName>
</protein>
<dbReference type="InterPro" id="IPR013087">
    <property type="entry name" value="Znf_C2H2_type"/>
</dbReference>
<evidence type="ECO:0000256" key="2">
    <source>
        <dbReference type="SAM" id="MobiDB-lite"/>
    </source>
</evidence>
<feature type="compositionally biased region" description="Low complexity" evidence="2">
    <location>
        <begin position="33"/>
        <end position="45"/>
    </location>
</feature>
<keyword evidence="5" id="KW-1185">Reference proteome</keyword>
<feature type="region of interest" description="Disordered" evidence="2">
    <location>
        <begin position="27"/>
        <end position="61"/>
    </location>
</feature>